<evidence type="ECO:0000259" key="6">
    <source>
        <dbReference type="PROSITE" id="PS50222"/>
    </source>
</evidence>
<dbReference type="Pfam" id="PF07679">
    <property type="entry name" value="I-set"/>
    <property type="match status" value="1"/>
</dbReference>
<dbReference type="InterPro" id="IPR015943">
    <property type="entry name" value="WD40/YVTN_repeat-like_dom_sf"/>
</dbReference>
<evidence type="ECO:0000256" key="3">
    <source>
        <dbReference type="ARBA" id="ARBA00023157"/>
    </source>
</evidence>
<dbReference type="Gene3D" id="1.10.238.10">
    <property type="entry name" value="EF-hand"/>
    <property type="match status" value="1"/>
</dbReference>
<dbReference type="GO" id="GO:0005509">
    <property type="term" value="F:calcium ion binding"/>
    <property type="evidence" value="ECO:0007669"/>
    <property type="project" value="InterPro"/>
</dbReference>
<organism evidence="10 11">
    <name type="scientific">Lutzomyia longipalpis</name>
    <name type="common">Sand fly</name>
    <dbReference type="NCBI Taxonomy" id="7200"/>
    <lineage>
        <taxon>Eukaryota</taxon>
        <taxon>Metazoa</taxon>
        <taxon>Ecdysozoa</taxon>
        <taxon>Arthropoda</taxon>
        <taxon>Hexapoda</taxon>
        <taxon>Insecta</taxon>
        <taxon>Pterygota</taxon>
        <taxon>Neoptera</taxon>
        <taxon>Endopterygota</taxon>
        <taxon>Diptera</taxon>
        <taxon>Nematocera</taxon>
        <taxon>Psychodoidea</taxon>
        <taxon>Psychodidae</taxon>
        <taxon>Lutzomyia</taxon>
        <taxon>Lutzomyia</taxon>
    </lineage>
</organism>
<dbReference type="InterPro" id="IPR036179">
    <property type="entry name" value="Ig-like_dom_sf"/>
</dbReference>
<keyword evidence="11" id="KW-1185">Reference proteome</keyword>
<dbReference type="PROSITE" id="PS50222">
    <property type="entry name" value="EF_HAND_2"/>
    <property type="match status" value="1"/>
</dbReference>
<dbReference type="InterPro" id="IPR002048">
    <property type="entry name" value="EF_hand_dom"/>
</dbReference>
<keyword evidence="2" id="KW-0106">Calcium</keyword>
<dbReference type="GO" id="GO:0005886">
    <property type="term" value="C:plasma membrane"/>
    <property type="evidence" value="ECO:0007669"/>
    <property type="project" value="TreeGrafter"/>
</dbReference>
<dbReference type="CDD" id="cd00051">
    <property type="entry name" value="EFh"/>
    <property type="match status" value="1"/>
</dbReference>
<name>A0A1B0CC52_LUTLO</name>
<dbReference type="Pfam" id="PF07648">
    <property type="entry name" value="Kazal_2"/>
    <property type="match status" value="1"/>
</dbReference>
<feature type="domain" description="Ig-like" evidence="7">
    <location>
        <begin position="252"/>
        <end position="337"/>
    </location>
</feature>
<dbReference type="GO" id="GO:0007156">
    <property type="term" value="P:homophilic cell adhesion via plasma membrane adhesion molecules"/>
    <property type="evidence" value="ECO:0007669"/>
    <property type="project" value="TreeGrafter"/>
</dbReference>
<evidence type="ECO:0000259" key="7">
    <source>
        <dbReference type="PROSITE" id="PS50835"/>
    </source>
</evidence>
<evidence type="ECO:0000256" key="2">
    <source>
        <dbReference type="ARBA" id="ARBA00022837"/>
    </source>
</evidence>
<dbReference type="InterPro" id="IPR013098">
    <property type="entry name" value="Ig_I-set"/>
</dbReference>
<dbReference type="InterPro" id="IPR013783">
    <property type="entry name" value="Ig-like_fold"/>
</dbReference>
<dbReference type="InterPro" id="IPR011992">
    <property type="entry name" value="EF-hand-dom_pair"/>
</dbReference>
<dbReference type="VEuPathDB" id="VectorBase:LLONM1_000909"/>
<dbReference type="PROSITE" id="PS50835">
    <property type="entry name" value="IG_LIKE"/>
    <property type="match status" value="2"/>
</dbReference>
<reference evidence="10" key="3">
    <citation type="submission" date="2020-05" db="UniProtKB">
        <authorList>
            <consortium name="EnsemblMetazoa"/>
        </authorList>
    </citation>
    <scope>IDENTIFICATION</scope>
    <source>
        <strain evidence="10">Jacobina</strain>
    </source>
</reference>
<dbReference type="InterPro" id="IPR018247">
    <property type="entry name" value="EF_Hand_1_Ca_BS"/>
</dbReference>
<dbReference type="SUPFAM" id="SSF75011">
    <property type="entry name" value="3-carboxy-cis,cis-mucoante lactonizing enzyme"/>
    <property type="match status" value="1"/>
</dbReference>
<dbReference type="EMBL" id="AJWK01006146">
    <property type="status" value="NOT_ANNOTATED_CDS"/>
    <property type="molecule type" value="Genomic_DNA"/>
</dbReference>
<keyword evidence="1" id="KW-0732">Signal</keyword>
<dbReference type="Gene3D" id="2.130.10.10">
    <property type="entry name" value="YVTN repeat-like/Quinoprotein amine dehydrogenase"/>
    <property type="match status" value="1"/>
</dbReference>
<protein>
    <submittedName>
        <fullName evidence="9">Putative secreted protein</fullName>
    </submittedName>
</protein>
<dbReference type="VEuPathDB" id="VectorBase:LLOJ001832"/>
<keyword evidence="5" id="KW-1133">Transmembrane helix</keyword>
<evidence type="ECO:0000256" key="4">
    <source>
        <dbReference type="ARBA" id="ARBA00023319"/>
    </source>
</evidence>
<dbReference type="PROSITE" id="PS51465">
    <property type="entry name" value="KAZAL_2"/>
    <property type="match status" value="1"/>
</dbReference>
<evidence type="ECO:0000259" key="8">
    <source>
        <dbReference type="PROSITE" id="PS51465"/>
    </source>
</evidence>
<dbReference type="SUPFAM" id="SSF48726">
    <property type="entry name" value="Immunoglobulin"/>
    <property type="match status" value="2"/>
</dbReference>
<dbReference type="SMART" id="SM00280">
    <property type="entry name" value="KAZAL"/>
    <property type="match status" value="1"/>
</dbReference>
<dbReference type="PROSITE" id="PS00018">
    <property type="entry name" value="EF_HAND_1"/>
    <property type="match status" value="2"/>
</dbReference>
<dbReference type="Pfam" id="PF13927">
    <property type="entry name" value="Ig_3"/>
    <property type="match status" value="1"/>
</dbReference>
<dbReference type="FunFam" id="2.60.40.10:FF:000032">
    <property type="entry name" value="palladin isoform X1"/>
    <property type="match status" value="1"/>
</dbReference>
<keyword evidence="3" id="KW-1015">Disulfide bond</keyword>
<evidence type="ECO:0000313" key="9">
    <source>
        <dbReference type="EMBL" id="MBC1173408.1"/>
    </source>
</evidence>
<dbReference type="PANTHER" id="PTHR45080">
    <property type="entry name" value="CONTACTIN 5"/>
    <property type="match status" value="1"/>
</dbReference>
<dbReference type="InterPro" id="IPR003599">
    <property type="entry name" value="Ig_sub"/>
</dbReference>
<keyword evidence="4" id="KW-0393">Immunoglobulin domain</keyword>
<feature type="domain" description="EF-hand" evidence="6">
    <location>
        <begin position="173"/>
        <end position="208"/>
    </location>
</feature>
<dbReference type="SMART" id="SM00408">
    <property type="entry name" value="IGc2"/>
    <property type="match status" value="2"/>
</dbReference>
<dbReference type="EMBL" id="GITU01004705">
    <property type="protein sequence ID" value="MBC1173408.1"/>
    <property type="molecule type" value="Transcribed_RNA"/>
</dbReference>
<dbReference type="EMBL" id="AJWK01006148">
    <property type="status" value="NOT_ANNOTATED_CDS"/>
    <property type="molecule type" value="Genomic_DNA"/>
</dbReference>
<dbReference type="InterPro" id="IPR002350">
    <property type="entry name" value="Kazal_dom"/>
</dbReference>
<dbReference type="InterPro" id="IPR003598">
    <property type="entry name" value="Ig_sub2"/>
</dbReference>
<sequence>MFAICKRTCLSMAFASYLHNFLILSVLFGVARCFEAIPLHHLEGTADTGRQSPAYDISQLIANNPCLVHYCGRGQECIVDATQEAKCVCQRSCPRRQKHICGSDGEIYRNHCEMHRIACLKGQKITLQDPNFCVRVTTKAPATACTPQEYEIMKDNLLLYSHARLISSDNNHSRDFLVSIMFSHYDQNNNGHLETTELRELYQLEHLEDLSPNCVLSDMLVYDDGNHDGHLSINEFYQAFNKMYSVSVVSLDKVLETNHLTARLGDNVEIKCDVTGSPAPPIVWHRNGVDLLTLVEENIRVFTDGSLYLTHVELVHAGNYTCHAQGNDDVVQTHILTVHTVPRVRVMPRIQSRSLGENAEMFCHVTGEPFPAVEWLKNDEAIKLETPNKYEVIGNGTSLHVLNITYSDTGAFMCRARNIGSEVKDISSLIVQEDETPTVLIEENRFFVFHKYGAAIYEPGACRLVHQIQGTDIIPGTQDTVCGLSGVGCSWGRAINIGTRYIYVSQPYRDRVLIISTLQMVVVDVIATDRYPVELHYVPHLDQVWILNWRRADTPYSKTLQVIRDASEKKRHQATHPQMKSDTEVIRDFFIPTADFEPLNYAFNYGYVTHQNTMGLQKIDLNTFHYVRYIDLSSYACLPYSVTFSAYYGIVVIACVEPDTNTWRGQLILDYLTDSVMGTKPAIHGVARISPNSRHIVTTFVDNNAGTTLTVQQITSSGLQFSFDVKTTLNISDVTFYESQTTHGYDLFASASDKEDILYLNLDTGKVEMITGVGPGAPLLQQPVPIAKWGNSMRSIKSSGKVEMITGVGPGAPLLQQPVPIAKWGNSMRSIKSSGLFGQYMVTLTNSALFVINGKSKTVNCEIGGVLNPVGVVWAKYRQNTTPQAPSIIPRSHEDINEN</sequence>
<dbReference type="Proteomes" id="UP000092461">
    <property type="component" value="Unassembled WGS sequence"/>
</dbReference>
<dbReference type="SUPFAM" id="SSF100895">
    <property type="entry name" value="Kazal-type serine protease inhibitors"/>
    <property type="match status" value="1"/>
</dbReference>
<dbReference type="Gene3D" id="2.60.40.10">
    <property type="entry name" value="Immunoglobulins"/>
    <property type="match status" value="2"/>
</dbReference>
<dbReference type="EMBL" id="AJWK01006147">
    <property type="status" value="NOT_ANNOTATED_CDS"/>
    <property type="molecule type" value="Genomic_DNA"/>
</dbReference>
<dbReference type="InterPro" id="IPR050958">
    <property type="entry name" value="Cell_Adh-Cytoskel_Orgn"/>
</dbReference>
<dbReference type="SUPFAM" id="SSF47473">
    <property type="entry name" value="EF-hand"/>
    <property type="match status" value="1"/>
</dbReference>
<evidence type="ECO:0000313" key="10">
    <source>
        <dbReference type="EnsemblMetazoa" id="LLOJ001832-PA"/>
    </source>
</evidence>
<feature type="domain" description="Ig-like" evidence="7">
    <location>
        <begin position="342"/>
        <end position="427"/>
    </location>
</feature>
<feature type="transmembrane region" description="Helical" evidence="5">
    <location>
        <begin position="12"/>
        <end position="31"/>
    </location>
</feature>
<feature type="domain" description="Kazal-like" evidence="8">
    <location>
        <begin position="88"/>
        <end position="135"/>
    </location>
</feature>
<evidence type="ECO:0000313" key="11">
    <source>
        <dbReference type="Proteomes" id="UP000092461"/>
    </source>
</evidence>
<dbReference type="InterPro" id="IPR007110">
    <property type="entry name" value="Ig-like_dom"/>
</dbReference>
<reference evidence="11" key="1">
    <citation type="submission" date="2012-05" db="EMBL/GenBank/DDBJ databases">
        <title>Whole Genome Assembly of Lutzomyia longipalpis.</title>
        <authorList>
            <person name="Richards S."/>
            <person name="Qu C."/>
            <person name="Dillon R."/>
            <person name="Worley K."/>
            <person name="Scherer S."/>
            <person name="Batterton M."/>
            <person name="Taylor A."/>
            <person name="Hawes A."/>
            <person name="Hernandez B."/>
            <person name="Kovar C."/>
            <person name="Mandapat C."/>
            <person name="Pham C."/>
            <person name="Qu C."/>
            <person name="Jing C."/>
            <person name="Bess C."/>
            <person name="Bandaranaike D."/>
            <person name="Ngo D."/>
            <person name="Ongeri F."/>
            <person name="Arias F."/>
            <person name="Lara F."/>
            <person name="Weissenberger G."/>
            <person name="Kamau G."/>
            <person name="Han H."/>
            <person name="Shen H."/>
            <person name="Dinh H."/>
            <person name="Khalil I."/>
            <person name="Jones J."/>
            <person name="Shafer J."/>
            <person name="Jayaseelan J."/>
            <person name="Quiroz J."/>
            <person name="Blankenburg K."/>
            <person name="Nguyen L."/>
            <person name="Jackson L."/>
            <person name="Francisco L."/>
            <person name="Tang L.-Y."/>
            <person name="Pu L.-L."/>
            <person name="Perales L."/>
            <person name="Lorensuhewa L."/>
            <person name="Munidasa M."/>
            <person name="Coyle M."/>
            <person name="Taylor M."/>
            <person name="Puazo M."/>
            <person name="Firestine M."/>
            <person name="Scheel M."/>
            <person name="Javaid M."/>
            <person name="Wang M."/>
            <person name="Li M."/>
            <person name="Tabassum N."/>
            <person name="Saada N."/>
            <person name="Osuji N."/>
            <person name="Aqrawi P."/>
            <person name="Fu Q."/>
            <person name="Thornton R."/>
            <person name="Raj R."/>
            <person name="Goodspeed R."/>
            <person name="Mata R."/>
            <person name="Najjar R."/>
            <person name="Gubbala S."/>
            <person name="Lee S."/>
            <person name="Denson S."/>
            <person name="Patil S."/>
            <person name="Macmil S."/>
            <person name="Qi S."/>
            <person name="Matskevitch T."/>
            <person name="Palculict T."/>
            <person name="Mathew T."/>
            <person name="Vee V."/>
            <person name="Velamala V."/>
            <person name="Korchina V."/>
            <person name="Cai W."/>
            <person name="Liu W."/>
            <person name="Dai W."/>
            <person name="Zou X."/>
            <person name="Zhu Y."/>
            <person name="Zhang Y."/>
            <person name="Wu Y.-Q."/>
            <person name="Xin Y."/>
            <person name="Nazarath L."/>
            <person name="Kovar C."/>
            <person name="Han Y."/>
            <person name="Muzny D."/>
            <person name="Gibbs R."/>
        </authorList>
    </citation>
    <scope>NUCLEOTIDE SEQUENCE [LARGE SCALE GENOMIC DNA]</scope>
    <source>
        <strain evidence="11">Jacobina</strain>
    </source>
</reference>
<dbReference type="Gene3D" id="3.30.60.30">
    <property type="match status" value="1"/>
</dbReference>
<dbReference type="EnsemblMetazoa" id="LLOJ001832-RA">
    <property type="protein sequence ID" value="LLOJ001832-PA"/>
    <property type="gene ID" value="LLOJ001832"/>
</dbReference>
<evidence type="ECO:0000256" key="5">
    <source>
        <dbReference type="SAM" id="Phobius"/>
    </source>
</evidence>
<keyword evidence="5" id="KW-0472">Membrane</keyword>
<dbReference type="AlphaFoldDB" id="A0A1B0CC52"/>
<keyword evidence="5" id="KW-0812">Transmembrane</keyword>
<reference evidence="9" key="2">
    <citation type="journal article" date="2020" name="BMC">
        <title>Leishmania infection induces a limited differential gene expression in the sand fly midgut.</title>
        <authorList>
            <person name="Coutinho-Abreu I.V."/>
            <person name="Serafim T.D."/>
            <person name="Meneses C."/>
            <person name="Kamhawi S."/>
            <person name="Oliveira F."/>
            <person name="Valenzuela J.G."/>
        </authorList>
    </citation>
    <scope>NUCLEOTIDE SEQUENCE</scope>
    <source>
        <strain evidence="9">Jacobina</strain>
        <tissue evidence="9">Midgut</tissue>
    </source>
</reference>
<dbReference type="InterPro" id="IPR036058">
    <property type="entry name" value="Kazal_dom_sf"/>
</dbReference>
<accession>A0A1B0CC52</accession>
<dbReference type="SMART" id="SM00409">
    <property type="entry name" value="IG"/>
    <property type="match status" value="2"/>
</dbReference>
<proteinExistence type="predicted"/>
<dbReference type="PANTHER" id="PTHR45080:SF8">
    <property type="entry name" value="IG-LIKE DOMAIN-CONTAINING PROTEIN"/>
    <property type="match status" value="1"/>
</dbReference>
<dbReference type="EMBL" id="AJWK01006145">
    <property type="status" value="NOT_ANNOTATED_CDS"/>
    <property type="molecule type" value="Genomic_DNA"/>
</dbReference>
<evidence type="ECO:0000256" key="1">
    <source>
        <dbReference type="ARBA" id="ARBA00022729"/>
    </source>
</evidence>